<proteinExistence type="inferred from homology"/>
<dbReference type="Proteomes" id="UP000241434">
    <property type="component" value="Unassembled WGS sequence"/>
</dbReference>
<dbReference type="InterPro" id="IPR001412">
    <property type="entry name" value="aa-tRNA-synth_I_CS"/>
</dbReference>
<comment type="caution">
    <text evidence="10">The sequence shown here is derived from an EMBL/GenBank/DDBJ whole genome shotgun (WGS) entry which is preliminary data.</text>
</comment>
<dbReference type="InterPro" id="IPR002306">
    <property type="entry name" value="Trp-tRNA-ligase"/>
</dbReference>
<evidence type="ECO:0000256" key="1">
    <source>
        <dbReference type="ARBA" id="ARBA00005594"/>
    </source>
</evidence>
<keyword evidence="8" id="KW-0963">Cytoplasm</keyword>
<dbReference type="AlphaFoldDB" id="A0A2P7Q079"/>
<comment type="subunit">
    <text evidence="8">Homodimer.</text>
</comment>
<dbReference type="RefSeq" id="WP_106776824.1">
    <property type="nucleotide sequence ID" value="NZ_JYGE01000004.1"/>
</dbReference>
<dbReference type="GO" id="GO:0004830">
    <property type="term" value="F:tryptophan-tRNA ligase activity"/>
    <property type="evidence" value="ECO:0007669"/>
    <property type="project" value="UniProtKB-UniRule"/>
</dbReference>
<feature type="binding site" evidence="8">
    <location>
        <begin position="22"/>
        <end position="23"/>
    </location>
    <ligand>
        <name>ATP</name>
        <dbReference type="ChEBI" id="CHEBI:30616"/>
    </ligand>
</feature>
<evidence type="ECO:0000256" key="4">
    <source>
        <dbReference type="ARBA" id="ARBA00022840"/>
    </source>
</evidence>
<keyword evidence="6 8" id="KW-0030">Aminoacyl-tRNA synthetase</keyword>
<feature type="binding site" evidence="8">
    <location>
        <position position="189"/>
    </location>
    <ligand>
        <name>ATP</name>
        <dbReference type="ChEBI" id="CHEBI:30616"/>
    </ligand>
</feature>
<protein>
    <recommendedName>
        <fullName evidence="8">Tryptophan--tRNA ligase</fullName>
        <ecNumber evidence="8">6.1.1.2</ecNumber>
    </recommendedName>
    <alternativeName>
        <fullName evidence="8">Tryptophanyl-tRNA synthetase</fullName>
        <shortName evidence="8">TrpRS</shortName>
    </alternativeName>
</protein>
<comment type="similarity">
    <text evidence="1 8 9">Belongs to the class-I aminoacyl-tRNA synthetase family.</text>
</comment>
<evidence type="ECO:0000256" key="9">
    <source>
        <dbReference type="RuleBase" id="RU363036"/>
    </source>
</evidence>
<feature type="binding site" evidence="8">
    <location>
        <position position="138"/>
    </location>
    <ligand>
        <name>L-tryptophan</name>
        <dbReference type="ChEBI" id="CHEBI:57912"/>
    </ligand>
</feature>
<dbReference type="Gene3D" id="1.10.240.10">
    <property type="entry name" value="Tyrosyl-Transfer RNA Synthetase"/>
    <property type="match status" value="1"/>
</dbReference>
<evidence type="ECO:0000256" key="5">
    <source>
        <dbReference type="ARBA" id="ARBA00022917"/>
    </source>
</evidence>
<dbReference type="SUPFAM" id="SSF52374">
    <property type="entry name" value="Nucleotidylyl transferase"/>
    <property type="match status" value="1"/>
</dbReference>
<comment type="subcellular location">
    <subcellularLocation>
        <location evidence="8">Cytoplasm</location>
    </subcellularLocation>
</comment>
<organism evidence="10 11">
    <name type="scientific">Peptostreptococcus russellii</name>
    <dbReference type="NCBI Taxonomy" id="215200"/>
    <lineage>
        <taxon>Bacteria</taxon>
        <taxon>Bacillati</taxon>
        <taxon>Bacillota</taxon>
        <taxon>Clostridia</taxon>
        <taxon>Peptostreptococcales</taxon>
        <taxon>Peptostreptococcaceae</taxon>
        <taxon>Peptostreptococcus</taxon>
    </lineage>
</organism>
<dbReference type="FunFam" id="1.10.240.10:FF:000002">
    <property type="entry name" value="Tryptophan--tRNA ligase"/>
    <property type="match status" value="1"/>
</dbReference>
<reference evidence="10" key="1">
    <citation type="thesis" date="2015" institute="Rutgers" country="The State University of New Jersey, 14 College Farm Rd., New Brunswick, NJ, USA">
        <title>Ammonia toxicity in bacteria and its implications for treatment of and resource recovery from highly nitrogenous organic wastes.</title>
        <authorList>
            <person name="Luther A.K."/>
        </authorList>
    </citation>
    <scope>NUCLEOTIDE SEQUENCE</scope>
    <source>
        <strain evidence="10">RT-10B</strain>
    </source>
</reference>
<evidence type="ECO:0000313" key="10">
    <source>
        <dbReference type="EMBL" id="PSJ31366.1"/>
    </source>
</evidence>
<evidence type="ECO:0000256" key="3">
    <source>
        <dbReference type="ARBA" id="ARBA00022741"/>
    </source>
</evidence>
<dbReference type="InterPro" id="IPR014729">
    <property type="entry name" value="Rossmann-like_a/b/a_fold"/>
</dbReference>
<dbReference type="PROSITE" id="PS00178">
    <property type="entry name" value="AA_TRNA_LIGASE_I"/>
    <property type="match status" value="1"/>
</dbReference>
<dbReference type="PANTHER" id="PTHR43766">
    <property type="entry name" value="TRYPTOPHAN--TRNA LIGASE, MITOCHONDRIAL"/>
    <property type="match status" value="1"/>
</dbReference>
<evidence type="ECO:0000256" key="7">
    <source>
        <dbReference type="ARBA" id="ARBA00049929"/>
    </source>
</evidence>
<dbReference type="EC" id="6.1.1.2" evidence="8"/>
<comment type="catalytic activity">
    <reaction evidence="7 8">
        <text>tRNA(Trp) + L-tryptophan + ATP = L-tryptophyl-tRNA(Trp) + AMP + diphosphate + H(+)</text>
        <dbReference type="Rhea" id="RHEA:24080"/>
        <dbReference type="Rhea" id="RHEA-COMP:9671"/>
        <dbReference type="Rhea" id="RHEA-COMP:9705"/>
        <dbReference type="ChEBI" id="CHEBI:15378"/>
        <dbReference type="ChEBI" id="CHEBI:30616"/>
        <dbReference type="ChEBI" id="CHEBI:33019"/>
        <dbReference type="ChEBI" id="CHEBI:57912"/>
        <dbReference type="ChEBI" id="CHEBI:78442"/>
        <dbReference type="ChEBI" id="CHEBI:78535"/>
        <dbReference type="ChEBI" id="CHEBI:456215"/>
        <dbReference type="EC" id="6.1.1.2"/>
    </reaction>
</comment>
<feature type="short sequence motif" description="'KMSKS' region" evidence="8">
    <location>
        <begin position="198"/>
        <end position="202"/>
    </location>
</feature>
<dbReference type="Pfam" id="PF00579">
    <property type="entry name" value="tRNA-synt_1b"/>
    <property type="match status" value="1"/>
</dbReference>
<name>A0A2P7Q079_9FIRM</name>
<dbReference type="GO" id="GO:0005524">
    <property type="term" value="F:ATP binding"/>
    <property type="evidence" value="ECO:0007669"/>
    <property type="project" value="UniProtKB-UniRule"/>
</dbReference>
<dbReference type="EMBL" id="JYGE01000004">
    <property type="protein sequence ID" value="PSJ31366.1"/>
    <property type="molecule type" value="Genomic_DNA"/>
</dbReference>
<evidence type="ECO:0000256" key="8">
    <source>
        <dbReference type="HAMAP-Rule" id="MF_00140"/>
    </source>
</evidence>
<sequence length="335" mass="37912">MSGEGKKVIFSGVQPSGKMTLGNYLGALKSWTDLQHDFDCYFSMVNMHAITVPQDPEVLRRQTIELLAQFIACGIDPDLNTIFIQSHVPQHAELNWVLSTMTYMGELSRMTQYKDKSKKSEANLNAGLFTYPVLMASDILLYKADVVPVGDDQKQHMELARDLAERFNNRFSDTFVVPEGYYPKGTSRVMSLQEPLKKMSKSDSNENGYILLAESADSTAKKIKKAVTDSVGVVNYSDEQPGLRNLINIYSALTDQTVEQIVDMYEGKGYGAFKKEMAEAVVESLRPMREQYNYLLDNRDYLESIYVKGAQKAEKRAKETLDAVYDKIGFVKRNY</sequence>
<feature type="binding site" evidence="8">
    <location>
        <begin position="198"/>
        <end position="202"/>
    </location>
    <ligand>
        <name>ATP</name>
        <dbReference type="ChEBI" id="CHEBI:30616"/>
    </ligand>
</feature>
<comment type="function">
    <text evidence="8">Catalyzes the attachment of tryptophan to tRNA(Trp).</text>
</comment>
<dbReference type="NCBIfam" id="TIGR00233">
    <property type="entry name" value="trpS"/>
    <property type="match status" value="1"/>
</dbReference>
<keyword evidence="2 8" id="KW-0436">Ligase</keyword>
<keyword evidence="4 8" id="KW-0067">ATP-binding</keyword>
<evidence type="ECO:0000256" key="2">
    <source>
        <dbReference type="ARBA" id="ARBA00022598"/>
    </source>
</evidence>
<dbReference type="GO" id="GO:0005829">
    <property type="term" value="C:cytosol"/>
    <property type="evidence" value="ECO:0007669"/>
    <property type="project" value="TreeGrafter"/>
</dbReference>
<keyword evidence="5 8" id="KW-0648">Protein biosynthesis</keyword>
<dbReference type="PANTHER" id="PTHR43766:SF1">
    <property type="entry name" value="TRYPTOPHAN--TRNA LIGASE, MITOCHONDRIAL"/>
    <property type="match status" value="1"/>
</dbReference>
<dbReference type="CDD" id="cd00806">
    <property type="entry name" value="TrpRS_core"/>
    <property type="match status" value="1"/>
</dbReference>
<dbReference type="InterPro" id="IPR002305">
    <property type="entry name" value="aa-tRNA-synth_Ic"/>
</dbReference>
<feature type="binding site" evidence="8">
    <location>
        <begin position="14"/>
        <end position="16"/>
    </location>
    <ligand>
        <name>ATP</name>
        <dbReference type="ChEBI" id="CHEBI:30616"/>
    </ligand>
</feature>
<dbReference type="PRINTS" id="PR01039">
    <property type="entry name" value="TRNASYNTHTRP"/>
</dbReference>
<dbReference type="OrthoDB" id="9801042at2"/>
<gene>
    <name evidence="8" type="primary">trpS</name>
    <name evidence="10" type="ORF">UF10_05415</name>
</gene>
<keyword evidence="3 8" id="KW-0547">Nucleotide-binding</keyword>
<dbReference type="InterPro" id="IPR024109">
    <property type="entry name" value="Trp-tRNA-ligase_bac-type"/>
</dbReference>
<evidence type="ECO:0000313" key="11">
    <source>
        <dbReference type="Proteomes" id="UP000241434"/>
    </source>
</evidence>
<dbReference type="GO" id="GO:0006436">
    <property type="term" value="P:tryptophanyl-tRNA aminoacylation"/>
    <property type="evidence" value="ECO:0007669"/>
    <property type="project" value="UniProtKB-UniRule"/>
</dbReference>
<keyword evidence="11" id="KW-1185">Reference proteome</keyword>
<dbReference type="HAMAP" id="MF_00140_B">
    <property type="entry name" value="Trp_tRNA_synth_B"/>
    <property type="match status" value="1"/>
</dbReference>
<accession>A0A2P7Q079</accession>
<feature type="binding site" evidence="8">
    <location>
        <begin position="150"/>
        <end position="152"/>
    </location>
    <ligand>
        <name>ATP</name>
        <dbReference type="ChEBI" id="CHEBI:30616"/>
    </ligand>
</feature>
<comment type="caution">
    <text evidence="8">Lacks conserved residue(s) required for the propagation of feature annotation.</text>
</comment>
<dbReference type="InterPro" id="IPR050203">
    <property type="entry name" value="Trp-tRNA_synthetase"/>
</dbReference>
<dbReference type="Gene3D" id="3.40.50.620">
    <property type="entry name" value="HUPs"/>
    <property type="match status" value="1"/>
</dbReference>
<evidence type="ECO:0000256" key="6">
    <source>
        <dbReference type="ARBA" id="ARBA00023146"/>
    </source>
</evidence>